<dbReference type="OrthoDB" id="618431at2"/>
<keyword evidence="2" id="KW-1185">Reference proteome</keyword>
<gene>
    <name evidence="1" type="ORF">A4H97_21580</name>
</gene>
<organism evidence="1 2">
    <name type="scientific">Niastella yeongjuensis</name>
    <dbReference type="NCBI Taxonomy" id="354355"/>
    <lineage>
        <taxon>Bacteria</taxon>
        <taxon>Pseudomonadati</taxon>
        <taxon>Bacteroidota</taxon>
        <taxon>Chitinophagia</taxon>
        <taxon>Chitinophagales</taxon>
        <taxon>Chitinophagaceae</taxon>
        <taxon>Niastella</taxon>
    </lineage>
</organism>
<dbReference type="STRING" id="354355.SAMN05660816_01829"/>
<dbReference type="AlphaFoldDB" id="A0A1V9F821"/>
<name>A0A1V9F821_9BACT</name>
<accession>A0A1V9F821</accession>
<protein>
    <recommendedName>
        <fullName evidence="3">N-acyl-D-glucosamine 2-epimerase</fullName>
    </recommendedName>
</protein>
<dbReference type="Proteomes" id="UP000192610">
    <property type="component" value="Unassembled WGS sequence"/>
</dbReference>
<dbReference type="Gene3D" id="1.50.10.10">
    <property type="match status" value="1"/>
</dbReference>
<evidence type="ECO:0008006" key="3">
    <source>
        <dbReference type="Google" id="ProtNLM"/>
    </source>
</evidence>
<comment type="caution">
    <text evidence="1">The sequence shown here is derived from an EMBL/GenBank/DDBJ whole genome shotgun (WGS) entry which is preliminary data.</text>
</comment>
<dbReference type="InterPro" id="IPR008928">
    <property type="entry name" value="6-hairpin_glycosidase_sf"/>
</dbReference>
<evidence type="ECO:0000313" key="2">
    <source>
        <dbReference type="Proteomes" id="UP000192610"/>
    </source>
</evidence>
<dbReference type="InterPro" id="IPR012341">
    <property type="entry name" value="6hp_glycosidase-like_sf"/>
</dbReference>
<evidence type="ECO:0000313" key="1">
    <source>
        <dbReference type="EMBL" id="OQP54563.1"/>
    </source>
</evidence>
<dbReference type="GO" id="GO:0005975">
    <property type="term" value="P:carbohydrate metabolic process"/>
    <property type="evidence" value="ECO:0007669"/>
    <property type="project" value="InterPro"/>
</dbReference>
<proteinExistence type="predicted"/>
<dbReference type="RefSeq" id="WP_081197390.1">
    <property type="nucleotide sequence ID" value="NZ_FOCZ01000003.1"/>
</dbReference>
<sequence length="723" mass="83687">MKSFHSSTLFTGTVSSVSLSNCTFWIELLTKEKIEIKTSATTYYEVLRNIGDINRDRVNEPDPNDVEQKIGKESAAPDKDIWAQQKNLIKYILDKQGLLVCIYGIYSENDNIKSYSARKIVLMDSAPNEFGWEQTHWWVQQINTLFENWLDVLFQTRREFTESDFAEFYRTNLDLLGGFTLNSVQECATLSRFLYGLSSSYLLTGNERSLSAARACAQYIINAYANPTHDGKYVFWKFGRVKDAKTTKEIIPSQNPDDFGTYALYEQIYALSGLAQFYRITQDTWVLSYITRSIAAFNRFFKDDKSNGVGYDEKTQTNQDACYAGYGGYFSHLDPVTMRPDSDFLGPNKKKKNWNSNGDHIPAYLVNLIISLDPLPASVDSAPWQDLLDLCQSMLKDCVKNILDHFPSTDDSLFVNERFGNDWVPEHDWGWQKDRGIVGHNLKISWNLTRSAHYFMRLANELKDDENRLEEKNEYEKLASDCYQVSKRIGQNMKKCGVDLIRGGIFDALERHPKNGLDTEFAWDPTKDFWQQEQSILAYYIMQDVEEIDSKDEFLELARYCSAFWSLFFVDQDYRKIYFRTNEIGSKVIEGQFGIQAGHAIAGYHAFELCYLAHIYIKSYVDRGDDHQENFVLYFQPNSDNGITSLNVLPDFFRPEDLRLVGYKINGHETKLKDADRYKFQIPIANISEKSIIIVEYECLKKRGPHKNSPKNGQYSIQIPFKR</sequence>
<dbReference type="EMBL" id="LVXG01000003">
    <property type="protein sequence ID" value="OQP54563.1"/>
    <property type="molecule type" value="Genomic_DNA"/>
</dbReference>
<reference evidence="2" key="1">
    <citation type="submission" date="2016-04" db="EMBL/GenBank/DDBJ databases">
        <authorList>
            <person name="Chen L."/>
            <person name="Zhuang W."/>
            <person name="Wang G."/>
        </authorList>
    </citation>
    <scope>NUCLEOTIDE SEQUENCE [LARGE SCALE GENOMIC DNA]</scope>
    <source>
        <strain evidence="2">17621</strain>
    </source>
</reference>
<dbReference type="SUPFAM" id="SSF48208">
    <property type="entry name" value="Six-hairpin glycosidases"/>
    <property type="match status" value="1"/>
</dbReference>